<keyword evidence="1" id="KW-0472">Membrane</keyword>
<sequence length="158" mass="17978">MHWQKARRILAGLALLASVWLMCAALRMDWLSAAFLVIGSMLLLVAAVLLLAPDTAVKLAEWIAQPFAELFYPSEEFEKPPLSYVLARKYSQERKVEAAVQEYEKILFYYPEERSAYLELIELAQRVGDEELRERFEGMMRRALAPSPGSSQPPSTVL</sequence>
<keyword evidence="3" id="KW-1185">Reference proteome</keyword>
<evidence type="ECO:0008006" key="4">
    <source>
        <dbReference type="Google" id="ProtNLM"/>
    </source>
</evidence>
<accession>A0ABW0KMN5</accession>
<evidence type="ECO:0000313" key="3">
    <source>
        <dbReference type="Proteomes" id="UP001596052"/>
    </source>
</evidence>
<keyword evidence="1" id="KW-1133">Transmembrane helix</keyword>
<gene>
    <name evidence="2" type="ORF">ACFQDI_03140</name>
</gene>
<dbReference type="EMBL" id="JBHSMQ010000001">
    <property type="protein sequence ID" value="MFC5453841.1"/>
    <property type="molecule type" value="Genomic_DNA"/>
</dbReference>
<evidence type="ECO:0000256" key="1">
    <source>
        <dbReference type="SAM" id="Phobius"/>
    </source>
</evidence>
<dbReference type="RefSeq" id="WP_377163312.1">
    <property type="nucleotide sequence ID" value="NZ_JBHSMQ010000001.1"/>
</dbReference>
<feature type="transmembrane region" description="Helical" evidence="1">
    <location>
        <begin position="35"/>
        <end position="52"/>
    </location>
</feature>
<name>A0ABW0KMN5_9BACT</name>
<reference evidence="3" key="1">
    <citation type="journal article" date="2019" name="Int. J. Syst. Evol. Microbiol.">
        <title>The Global Catalogue of Microorganisms (GCM) 10K type strain sequencing project: providing services to taxonomists for standard genome sequencing and annotation.</title>
        <authorList>
            <consortium name="The Broad Institute Genomics Platform"/>
            <consortium name="The Broad Institute Genome Sequencing Center for Infectious Disease"/>
            <person name="Wu L."/>
            <person name="Ma J."/>
        </authorList>
    </citation>
    <scope>NUCLEOTIDE SEQUENCE [LARGE SCALE GENOMIC DNA]</scope>
    <source>
        <strain evidence="3">CGMCC 4.1469</strain>
    </source>
</reference>
<evidence type="ECO:0000313" key="2">
    <source>
        <dbReference type="EMBL" id="MFC5453841.1"/>
    </source>
</evidence>
<organism evidence="2 3">
    <name type="scientific">Prosthecobacter fluviatilis</name>
    <dbReference type="NCBI Taxonomy" id="445931"/>
    <lineage>
        <taxon>Bacteria</taxon>
        <taxon>Pseudomonadati</taxon>
        <taxon>Verrucomicrobiota</taxon>
        <taxon>Verrucomicrobiia</taxon>
        <taxon>Verrucomicrobiales</taxon>
        <taxon>Verrucomicrobiaceae</taxon>
        <taxon>Prosthecobacter</taxon>
    </lineage>
</organism>
<proteinExistence type="predicted"/>
<comment type="caution">
    <text evidence="2">The sequence shown here is derived from an EMBL/GenBank/DDBJ whole genome shotgun (WGS) entry which is preliminary data.</text>
</comment>
<dbReference type="Proteomes" id="UP001596052">
    <property type="component" value="Unassembled WGS sequence"/>
</dbReference>
<keyword evidence="1" id="KW-0812">Transmembrane</keyword>
<protein>
    <recommendedName>
        <fullName evidence="4">Tetratricopeptide repeat protein</fullName>
    </recommendedName>
</protein>